<protein>
    <submittedName>
        <fullName evidence="2">Uncharacterized protein</fullName>
    </submittedName>
</protein>
<keyword evidence="3" id="KW-1185">Reference proteome</keyword>
<evidence type="ECO:0000313" key="3">
    <source>
        <dbReference type="Proteomes" id="UP000306274"/>
    </source>
</evidence>
<accession>A0ABY2PKH5</accession>
<comment type="caution">
    <text evidence="2">The sequence shown here is derived from an EMBL/GenBank/DDBJ whole genome shotgun (WGS) entry which is preliminary data.</text>
</comment>
<reference evidence="2 3" key="1">
    <citation type="submission" date="2019-04" db="EMBL/GenBank/DDBJ databases">
        <title>Streptomyces rhizosphaericola sp. nov., an actinobacterium isolated from the wheat rhizosphere.</title>
        <authorList>
            <person name="Vargas Hoyos H.A."/>
            <person name="Santos S.N."/>
            <person name="Genuario D.B."/>
            <person name="Melo I.S."/>
            <person name="Da Silva L.J."/>
            <person name="Da Silva F.S.P."/>
            <person name="Zucchi T.D."/>
        </authorList>
    </citation>
    <scope>NUCLEOTIDE SEQUENCE [LARGE SCALE GENOMIC DNA]</scope>
    <source>
        <strain evidence="2 3">1AS2c</strain>
    </source>
</reference>
<dbReference type="EMBL" id="SRZK01000022">
    <property type="protein sequence ID" value="TGZ11575.1"/>
    <property type="molecule type" value="Genomic_DNA"/>
</dbReference>
<sequence length="66" mass="6174">MDVDGAVGASAVGMPPGLDEPGTDEPGVYEPEEYAPGPVPWAPGIVVLGVGGSVGVPAGGGGEGDG</sequence>
<organism evidence="2 3">
    <name type="scientific">Streptomyces rhizosphaericola</name>
    <dbReference type="NCBI Taxonomy" id="2564098"/>
    <lineage>
        <taxon>Bacteria</taxon>
        <taxon>Bacillati</taxon>
        <taxon>Actinomycetota</taxon>
        <taxon>Actinomycetes</taxon>
        <taxon>Kitasatosporales</taxon>
        <taxon>Streptomycetaceae</taxon>
        <taxon>Streptomyces</taxon>
    </lineage>
</organism>
<gene>
    <name evidence="2" type="ORF">E5Z02_04105</name>
</gene>
<evidence type="ECO:0000256" key="1">
    <source>
        <dbReference type="SAM" id="MobiDB-lite"/>
    </source>
</evidence>
<dbReference type="Proteomes" id="UP000306274">
    <property type="component" value="Unassembled WGS sequence"/>
</dbReference>
<feature type="region of interest" description="Disordered" evidence="1">
    <location>
        <begin position="1"/>
        <end position="35"/>
    </location>
</feature>
<name>A0ABY2PKH5_9ACTN</name>
<evidence type="ECO:0000313" key="2">
    <source>
        <dbReference type="EMBL" id="TGZ11575.1"/>
    </source>
</evidence>
<proteinExistence type="predicted"/>